<protein>
    <submittedName>
        <fullName evidence="2">Uncharacterized protein</fullName>
    </submittedName>
</protein>
<reference evidence="2 3" key="1">
    <citation type="submission" date="2023-12" db="EMBL/GenBank/DDBJ databases">
        <title>Baltic Sea Cyanobacteria.</title>
        <authorList>
            <person name="Delbaje E."/>
            <person name="Fewer D.P."/>
            <person name="Shishido T.K."/>
        </authorList>
    </citation>
    <scope>NUCLEOTIDE SEQUENCE [LARGE SCALE GENOMIC DNA]</scope>
    <source>
        <strain evidence="2 3">UHCC 0060</strain>
    </source>
</reference>
<dbReference type="Proteomes" id="UP001303285">
    <property type="component" value="Unassembled WGS sequence"/>
</dbReference>
<evidence type="ECO:0000313" key="3">
    <source>
        <dbReference type="Proteomes" id="UP001303285"/>
    </source>
</evidence>
<keyword evidence="1" id="KW-1133">Transmembrane helix</keyword>
<keyword evidence="3" id="KW-1185">Reference proteome</keyword>
<name>A0ABU5UWL6_NODSP</name>
<organism evidence="2 3">
    <name type="scientific">Nodularia spumigena UHCC 0060</name>
    <dbReference type="NCBI Taxonomy" id="3110300"/>
    <lineage>
        <taxon>Bacteria</taxon>
        <taxon>Bacillati</taxon>
        <taxon>Cyanobacteriota</taxon>
        <taxon>Cyanophyceae</taxon>
        <taxon>Nostocales</taxon>
        <taxon>Nodulariaceae</taxon>
        <taxon>Nodularia</taxon>
    </lineage>
</organism>
<gene>
    <name evidence="2" type="ORF">VB695_22080</name>
</gene>
<keyword evidence="1" id="KW-0812">Transmembrane</keyword>
<proteinExistence type="predicted"/>
<evidence type="ECO:0000256" key="1">
    <source>
        <dbReference type="SAM" id="Phobius"/>
    </source>
</evidence>
<dbReference type="RefSeq" id="WP_323244452.1">
    <property type="nucleotide sequence ID" value="NZ_JAYGHK010000148.1"/>
</dbReference>
<evidence type="ECO:0000313" key="2">
    <source>
        <dbReference type="EMBL" id="MEA5610715.1"/>
    </source>
</evidence>
<dbReference type="EMBL" id="JAYGHK010000148">
    <property type="protein sequence ID" value="MEA5610715.1"/>
    <property type="molecule type" value="Genomic_DNA"/>
</dbReference>
<feature type="transmembrane region" description="Helical" evidence="1">
    <location>
        <begin position="107"/>
        <end position="130"/>
    </location>
</feature>
<accession>A0ABU5UWL6</accession>
<sequence length="151" mass="16692">MQLDIPLGQDETVQKEYEFSYSLVLFFIKSHFWLSNRRLIVNAHNVFLFIPTGNDTITYPLRNIGGVKTKTELKFGSLLGGVVLLLIGFSAIRSIGILLILLGASTIIGAFRTSIAVQSGGGATVLYSYLPWEAENAKKMINELNQLIVDI</sequence>
<feature type="transmembrane region" description="Helical" evidence="1">
    <location>
        <begin position="78"/>
        <end position="101"/>
    </location>
</feature>
<keyword evidence="1" id="KW-0472">Membrane</keyword>
<comment type="caution">
    <text evidence="2">The sequence shown here is derived from an EMBL/GenBank/DDBJ whole genome shotgun (WGS) entry which is preliminary data.</text>
</comment>